<comment type="similarity">
    <text evidence="7">Belongs to the binding-protein-dependent transport system permease family.</text>
</comment>
<evidence type="ECO:0000256" key="2">
    <source>
        <dbReference type="ARBA" id="ARBA00022448"/>
    </source>
</evidence>
<evidence type="ECO:0000256" key="6">
    <source>
        <dbReference type="ARBA" id="ARBA00023136"/>
    </source>
</evidence>
<keyword evidence="10" id="KW-1185">Reference proteome</keyword>
<organism evidence="9 10">
    <name type="scientific">Microbacterium gawkjiense</name>
    <dbReference type="NCBI Taxonomy" id="3067309"/>
    <lineage>
        <taxon>Bacteria</taxon>
        <taxon>Bacillati</taxon>
        <taxon>Actinomycetota</taxon>
        <taxon>Actinomycetes</taxon>
        <taxon>Micrococcales</taxon>
        <taxon>Microbacteriaceae</taxon>
        <taxon>Microbacterium</taxon>
    </lineage>
</organism>
<evidence type="ECO:0000256" key="5">
    <source>
        <dbReference type="ARBA" id="ARBA00022989"/>
    </source>
</evidence>
<reference evidence="9 10" key="1">
    <citation type="submission" date="2023-08" db="EMBL/GenBank/DDBJ databases">
        <title>Microbacterium aquilitoris sp. nov. and Microbacterium gwkjibeachense sp. nov., isolated from beach.</title>
        <authorList>
            <person name="Lee S.D."/>
            <person name="Yang H."/>
            <person name="Kim I."/>
        </authorList>
    </citation>
    <scope>NUCLEOTIDE SEQUENCE [LARGE SCALE GENOMIC DNA]</scope>
    <source>
        <strain evidence="9 10">KSW4-11</strain>
    </source>
</reference>
<keyword evidence="6 7" id="KW-0472">Membrane</keyword>
<dbReference type="Proteomes" id="UP001251849">
    <property type="component" value="Unassembled WGS sequence"/>
</dbReference>
<comment type="subcellular location">
    <subcellularLocation>
        <location evidence="1 7">Cell membrane</location>
        <topology evidence="1 7">Multi-pass membrane protein</topology>
    </subcellularLocation>
</comment>
<keyword evidence="4 7" id="KW-0812">Transmembrane</keyword>
<gene>
    <name evidence="9" type="ORF">Q9S71_15010</name>
</gene>
<feature type="transmembrane region" description="Helical" evidence="7">
    <location>
        <begin position="198"/>
        <end position="219"/>
    </location>
</feature>
<dbReference type="InterPro" id="IPR035906">
    <property type="entry name" value="MetI-like_sf"/>
</dbReference>
<evidence type="ECO:0000256" key="4">
    <source>
        <dbReference type="ARBA" id="ARBA00022692"/>
    </source>
</evidence>
<sequence>MIGRYTRRTMLLEIALWIIAVLSFLPLLALVNVSLKAKGNPSGAFAVAGEYTMENYAAAWEQGRLGAALANSAFIAVMAVVLILLLASMAAFPLARVGGRLSRGAFYVLLLGLVIPGQLGVLPLFASIRDLGLVGSPWAVILINVGGAMPFAIFILTTFLRETPRDFEEAAAIDGAGPLRTFFSVVVPLMRPALGTVAILNLIAIWNNFFIALLFLSGSGQETVPVRINGFVREFSADWPLVFAALVISSVPILLGYFAMQRHIIQGFAGGVKG</sequence>
<feature type="transmembrane region" description="Helical" evidence="7">
    <location>
        <begin position="239"/>
        <end position="259"/>
    </location>
</feature>
<dbReference type="PROSITE" id="PS50928">
    <property type="entry name" value="ABC_TM1"/>
    <property type="match status" value="1"/>
</dbReference>
<evidence type="ECO:0000256" key="1">
    <source>
        <dbReference type="ARBA" id="ARBA00004651"/>
    </source>
</evidence>
<evidence type="ECO:0000313" key="9">
    <source>
        <dbReference type="EMBL" id="MDT3318136.1"/>
    </source>
</evidence>
<dbReference type="InterPro" id="IPR000515">
    <property type="entry name" value="MetI-like"/>
</dbReference>
<comment type="caution">
    <text evidence="9">The sequence shown here is derived from an EMBL/GenBank/DDBJ whole genome shotgun (WGS) entry which is preliminary data.</text>
</comment>
<dbReference type="Pfam" id="PF00528">
    <property type="entry name" value="BPD_transp_1"/>
    <property type="match status" value="1"/>
</dbReference>
<feature type="domain" description="ABC transmembrane type-1" evidence="8">
    <location>
        <begin position="69"/>
        <end position="260"/>
    </location>
</feature>
<feature type="transmembrane region" description="Helical" evidence="7">
    <location>
        <begin position="138"/>
        <end position="160"/>
    </location>
</feature>
<dbReference type="Gene3D" id="1.10.3720.10">
    <property type="entry name" value="MetI-like"/>
    <property type="match status" value="1"/>
</dbReference>
<keyword evidence="5 7" id="KW-1133">Transmembrane helix</keyword>
<proteinExistence type="inferred from homology"/>
<dbReference type="EMBL" id="JAUZVV010000003">
    <property type="protein sequence ID" value="MDT3318136.1"/>
    <property type="molecule type" value="Genomic_DNA"/>
</dbReference>
<feature type="transmembrane region" description="Helical" evidence="7">
    <location>
        <begin position="73"/>
        <end position="94"/>
    </location>
</feature>
<name>A0ABU3GF91_9MICO</name>
<keyword evidence="3" id="KW-1003">Cell membrane</keyword>
<dbReference type="PANTHER" id="PTHR43744:SF12">
    <property type="entry name" value="ABC TRANSPORTER PERMEASE PROTEIN MG189-RELATED"/>
    <property type="match status" value="1"/>
</dbReference>
<evidence type="ECO:0000256" key="3">
    <source>
        <dbReference type="ARBA" id="ARBA00022475"/>
    </source>
</evidence>
<dbReference type="PANTHER" id="PTHR43744">
    <property type="entry name" value="ABC TRANSPORTER PERMEASE PROTEIN MG189-RELATED-RELATED"/>
    <property type="match status" value="1"/>
</dbReference>
<feature type="transmembrane region" description="Helical" evidence="7">
    <location>
        <begin position="12"/>
        <end position="35"/>
    </location>
</feature>
<dbReference type="CDD" id="cd06261">
    <property type="entry name" value="TM_PBP2"/>
    <property type="match status" value="1"/>
</dbReference>
<evidence type="ECO:0000313" key="10">
    <source>
        <dbReference type="Proteomes" id="UP001251849"/>
    </source>
</evidence>
<dbReference type="SUPFAM" id="SSF161098">
    <property type="entry name" value="MetI-like"/>
    <property type="match status" value="1"/>
</dbReference>
<dbReference type="RefSeq" id="WP_311863478.1">
    <property type="nucleotide sequence ID" value="NZ_JAUZVV010000003.1"/>
</dbReference>
<protein>
    <submittedName>
        <fullName evidence="9">Carbohydrate ABC transporter permease</fullName>
    </submittedName>
</protein>
<evidence type="ECO:0000259" key="8">
    <source>
        <dbReference type="PROSITE" id="PS50928"/>
    </source>
</evidence>
<keyword evidence="2 7" id="KW-0813">Transport</keyword>
<accession>A0ABU3GF91</accession>
<feature type="transmembrane region" description="Helical" evidence="7">
    <location>
        <begin position="106"/>
        <end position="126"/>
    </location>
</feature>
<evidence type="ECO:0000256" key="7">
    <source>
        <dbReference type="RuleBase" id="RU363032"/>
    </source>
</evidence>